<evidence type="ECO:0000313" key="2">
    <source>
        <dbReference type="EMBL" id="CAE6424186.1"/>
    </source>
</evidence>
<dbReference type="EMBL" id="CAJMWS010000323">
    <property type="protein sequence ID" value="CAE6424186.1"/>
    <property type="molecule type" value="Genomic_DNA"/>
</dbReference>
<evidence type="ECO:0000256" key="1">
    <source>
        <dbReference type="SAM" id="MobiDB-lite"/>
    </source>
</evidence>
<name>A0A8H2XDI8_9AGAM</name>
<sequence length="113" mass="11599">MGGSVDWRRRRGANGFANTSNERARSAQALQKGPGLKMSLGLAGPTNTSSGVSVSGLWHVPHSLICGAAAICVSASGGVVTTCSLGISSRSLALGRWGYNPPPFELLARYASP</sequence>
<evidence type="ECO:0000313" key="3">
    <source>
        <dbReference type="Proteomes" id="UP000663846"/>
    </source>
</evidence>
<dbReference type="AlphaFoldDB" id="A0A8H2XDI8"/>
<protein>
    <submittedName>
        <fullName evidence="2">Uncharacterized protein</fullName>
    </submittedName>
</protein>
<reference evidence="2" key="1">
    <citation type="submission" date="2021-01" db="EMBL/GenBank/DDBJ databases">
        <authorList>
            <person name="Kaushik A."/>
        </authorList>
    </citation>
    <scope>NUCLEOTIDE SEQUENCE</scope>
    <source>
        <strain evidence="2">AG1-1C</strain>
    </source>
</reference>
<dbReference type="Proteomes" id="UP000663846">
    <property type="component" value="Unassembled WGS sequence"/>
</dbReference>
<accession>A0A8H2XDI8</accession>
<comment type="caution">
    <text evidence="2">The sequence shown here is derived from an EMBL/GenBank/DDBJ whole genome shotgun (WGS) entry which is preliminary data.</text>
</comment>
<gene>
    <name evidence="2" type="ORF">RDB_LOCUS93151</name>
</gene>
<proteinExistence type="predicted"/>
<organism evidence="2 3">
    <name type="scientific">Rhizoctonia solani</name>
    <dbReference type="NCBI Taxonomy" id="456999"/>
    <lineage>
        <taxon>Eukaryota</taxon>
        <taxon>Fungi</taxon>
        <taxon>Dikarya</taxon>
        <taxon>Basidiomycota</taxon>
        <taxon>Agaricomycotina</taxon>
        <taxon>Agaricomycetes</taxon>
        <taxon>Cantharellales</taxon>
        <taxon>Ceratobasidiaceae</taxon>
        <taxon>Rhizoctonia</taxon>
    </lineage>
</organism>
<feature type="region of interest" description="Disordered" evidence="1">
    <location>
        <begin position="1"/>
        <end position="24"/>
    </location>
</feature>